<dbReference type="OrthoDB" id="2678531at2"/>
<proteinExistence type="predicted"/>
<accession>A0A0J6E999</accession>
<reference evidence="1" key="2">
    <citation type="submission" date="2015-10" db="EMBL/GenBank/DDBJ databases">
        <authorList>
            <person name="Gilbert D.G."/>
        </authorList>
    </citation>
    <scope>NUCLEOTIDE SEQUENCE</scope>
    <source>
        <strain evidence="1">GO-13</strain>
    </source>
</reference>
<evidence type="ECO:0008006" key="5">
    <source>
        <dbReference type="Google" id="ProtNLM"/>
    </source>
</evidence>
<dbReference type="RefSeq" id="WP_048355639.1">
    <property type="nucleotide sequence ID" value="NZ_CP023481.1"/>
</dbReference>
<dbReference type="Proteomes" id="UP001341297">
    <property type="component" value="Unassembled WGS sequence"/>
</dbReference>
<dbReference type="SUPFAM" id="SSF55729">
    <property type="entry name" value="Acyl-CoA N-acyltransferases (Nat)"/>
    <property type="match status" value="1"/>
</dbReference>
<evidence type="ECO:0000313" key="3">
    <source>
        <dbReference type="Proteomes" id="UP000036168"/>
    </source>
</evidence>
<name>A0A0J6E999_9BACI</name>
<comment type="caution">
    <text evidence="1">The sequence shown here is derived from an EMBL/GenBank/DDBJ whole genome shotgun (WGS) entry which is preliminary data.</text>
</comment>
<gene>
    <name evidence="1" type="ORF">AB447_206645</name>
    <name evidence="2" type="ORF">P8828_03635</name>
</gene>
<evidence type="ECO:0000313" key="2">
    <source>
        <dbReference type="EMBL" id="MEC0483945.1"/>
    </source>
</evidence>
<protein>
    <recommendedName>
        <fullName evidence="5">N-acetyltransferase domain-containing protein</fullName>
    </recommendedName>
</protein>
<reference evidence="2 4" key="3">
    <citation type="submission" date="2023-03" db="EMBL/GenBank/DDBJ databases">
        <title>Agriculturally important microbes genome sequencing.</title>
        <authorList>
            <person name="Dunlap C."/>
        </authorList>
    </citation>
    <scope>NUCLEOTIDE SEQUENCE [LARGE SCALE GENOMIC DNA]</scope>
    <source>
        <strain evidence="2 4">CBP-3203</strain>
    </source>
</reference>
<evidence type="ECO:0000313" key="1">
    <source>
        <dbReference type="EMBL" id="KRT90254.1"/>
    </source>
</evidence>
<reference evidence="1 3" key="1">
    <citation type="journal article" date="2015" name="Int. J. Syst. Evol. Microbiol.">
        <title>Bacillus glycinifermentans sp. nov., isolated from fermented soybean paste.</title>
        <authorList>
            <person name="Kim S.J."/>
            <person name="Dunlap C.A."/>
            <person name="Kwon S.W."/>
            <person name="Rooney A.P."/>
        </authorList>
    </citation>
    <scope>NUCLEOTIDE SEQUENCE [LARGE SCALE GENOMIC DNA]</scope>
    <source>
        <strain evidence="1 3">GO-13</strain>
    </source>
</reference>
<dbReference type="STRING" id="1664069.BGLY_4346"/>
<dbReference type="Gene3D" id="3.40.630.30">
    <property type="match status" value="1"/>
</dbReference>
<sequence length="147" mass="16581">MFYQLRLADAKDMDAIESFLKEAGTSHKGIEANHGQFIMMEDPQKKIVACLGMEEFQKKKGLLRSLVVSDQISQAHIVSLFQSMQALCDKREIHTLYLIANKRTSMDFLEVLGFKQAENVPNELYQSEHVSESLKVDGAVLMVKTSA</sequence>
<dbReference type="PATRIC" id="fig|1664069.3.peg.5381"/>
<evidence type="ECO:0000313" key="4">
    <source>
        <dbReference type="Proteomes" id="UP001341297"/>
    </source>
</evidence>
<dbReference type="Proteomes" id="UP000036168">
    <property type="component" value="Unassembled WGS sequence"/>
</dbReference>
<accession>A0A0J6E4K8</accession>
<dbReference type="InterPro" id="IPR016181">
    <property type="entry name" value="Acyl_CoA_acyltransferase"/>
</dbReference>
<keyword evidence="4" id="KW-1185">Reference proteome</keyword>
<organism evidence="1 3">
    <name type="scientific">Bacillus glycinifermentans</name>
    <dbReference type="NCBI Taxonomy" id="1664069"/>
    <lineage>
        <taxon>Bacteria</taxon>
        <taxon>Bacillati</taxon>
        <taxon>Bacillota</taxon>
        <taxon>Bacilli</taxon>
        <taxon>Bacillales</taxon>
        <taxon>Bacillaceae</taxon>
        <taxon>Bacillus</taxon>
    </lineage>
</organism>
<dbReference type="AlphaFoldDB" id="A0A0J6E999"/>
<dbReference type="EMBL" id="JARRTL010000006">
    <property type="protein sequence ID" value="MEC0483945.1"/>
    <property type="molecule type" value="Genomic_DNA"/>
</dbReference>
<dbReference type="EMBL" id="LECW02000045">
    <property type="protein sequence ID" value="KRT90254.1"/>
    <property type="molecule type" value="Genomic_DNA"/>
</dbReference>